<evidence type="ECO:0000259" key="6">
    <source>
        <dbReference type="Pfam" id="PF02668"/>
    </source>
</evidence>
<dbReference type="PIRSF" id="PIRSF019543">
    <property type="entry name" value="Clavaminate_syn"/>
    <property type="match status" value="1"/>
</dbReference>
<dbReference type="AlphaFoldDB" id="A0A1E5PGC8"/>
<evidence type="ECO:0000256" key="4">
    <source>
        <dbReference type="ARBA" id="ARBA00023004"/>
    </source>
</evidence>
<dbReference type="STRING" id="285458.BGM19_03700"/>
<keyword evidence="8" id="KW-1185">Reference proteome</keyword>
<evidence type="ECO:0000256" key="3">
    <source>
        <dbReference type="ARBA" id="ARBA00023002"/>
    </source>
</evidence>
<dbReference type="InterPro" id="IPR003819">
    <property type="entry name" value="TauD/TfdA-like"/>
</dbReference>
<proteinExistence type="inferred from homology"/>
<feature type="binding site" evidence="5">
    <location>
        <position position="297"/>
    </location>
    <ligand>
        <name>Fe cation</name>
        <dbReference type="ChEBI" id="CHEBI:24875"/>
    </ligand>
</feature>
<dbReference type="Proteomes" id="UP000095759">
    <property type="component" value="Unassembled WGS sequence"/>
</dbReference>
<dbReference type="Gene3D" id="3.60.130.10">
    <property type="entry name" value="Clavaminate synthase-like"/>
    <property type="match status" value="1"/>
</dbReference>
<dbReference type="Pfam" id="PF02668">
    <property type="entry name" value="TauD"/>
    <property type="match status" value="1"/>
</dbReference>
<dbReference type="GO" id="GO:0016491">
    <property type="term" value="F:oxidoreductase activity"/>
    <property type="evidence" value="ECO:0007669"/>
    <property type="project" value="UniProtKB-KW"/>
</dbReference>
<feature type="domain" description="TauD/TfdA-like" evidence="6">
    <location>
        <begin position="147"/>
        <end position="317"/>
    </location>
</feature>
<dbReference type="InterPro" id="IPR042098">
    <property type="entry name" value="TauD-like_sf"/>
</dbReference>
<dbReference type="InterPro" id="IPR014503">
    <property type="entry name" value="Clavaminate_syn-like"/>
</dbReference>
<dbReference type="OrthoDB" id="3872700at2"/>
<organism evidence="7 8">
    <name type="scientific">Streptomyces agglomeratus</name>
    <dbReference type="NCBI Taxonomy" id="285458"/>
    <lineage>
        <taxon>Bacteria</taxon>
        <taxon>Bacillati</taxon>
        <taxon>Actinomycetota</taxon>
        <taxon>Actinomycetes</taxon>
        <taxon>Kitasatosporales</taxon>
        <taxon>Streptomycetaceae</taxon>
        <taxon>Streptomyces</taxon>
    </lineage>
</organism>
<keyword evidence="4 5" id="KW-0408">Iron</keyword>
<dbReference type="SUPFAM" id="SSF51197">
    <property type="entry name" value="Clavaminate synthase-like"/>
    <property type="match status" value="1"/>
</dbReference>
<evidence type="ECO:0000256" key="5">
    <source>
        <dbReference type="PIRSR" id="PIRSR019543-2"/>
    </source>
</evidence>
<comment type="caution">
    <text evidence="7">The sequence shown here is derived from an EMBL/GenBank/DDBJ whole genome shotgun (WGS) entry which is preliminary data.</text>
</comment>
<dbReference type="GO" id="GO:0005506">
    <property type="term" value="F:iron ion binding"/>
    <property type="evidence" value="ECO:0007669"/>
    <property type="project" value="InterPro"/>
</dbReference>
<accession>A0A1E5PGC8</accession>
<evidence type="ECO:0000313" key="7">
    <source>
        <dbReference type="EMBL" id="OEJ28589.1"/>
    </source>
</evidence>
<evidence type="ECO:0000313" key="8">
    <source>
        <dbReference type="Proteomes" id="UP000095759"/>
    </source>
</evidence>
<keyword evidence="3" id="KW-0560">Oxidoreductase</keyword>
<name>A0A1E5PGC8_9ACTN</name>
<evidence type="ECO:0000256" key="1">
    <source>
        <dbReference type="ARBA" id="ARBA00008425"/>
    </source>
</evidence>
<dbReference type="RefSeq" id="WP_069775058.1">
    <property type="nucleotide sequence ID" value="NZ_MEHJ01000001.1"/>
</dbReference>
<comment type="similarity">
    <text evidence="1">Belongs to the clavaminate synthase family.</text>
</comment>
<sequence length="323" mass="35247">MTTSGFHTLHIPDSSKAAAGAALDASTELDGLLPDNAPGLYGEYGAKHLRNHLPAAVLGALAQWRHRPTSWLTLTNLPGPTRPVPTPTDGFCDESLLRVPNLVHFGLLRLLGLTPVAYQWENEGRLIRNVAPRAAAARALTSWGYGQQLDWHTDDSILDHRADADPARSIPHCLSFFGMRNEERVPTDLLPVDTVLETLSAATAEALRRPEFAVTAPESYTTADSGKPLSRSGVPMLWTLPDGSNALRYGPGRTAGLTPGAREALERFEDRAAALPGFPVLVEEGGFHLFDNRRVMHRRVPFEPAAQGRARWLRRCYAHHAAG</sequence>
<dbReference type="EMBL" id="MEHJ01000001">
    <property type="protein sequence ID" value="OEJ28589.1"/>
    <property type="molecule type" value="Genomic_DNA"/>
</dbReference>
<keyword evidence="2 5" id="KW-0479">Metal-binding</keyword>
<evidence type="ECO:0000256" key="2">
    <source>
        <dbReference type="ARBA" id="ARBA00022723"/>
    </source>
</evidence>
<reference evidence="7 8" key="1">
    <citation type="submission" date="2016-08" db="EMBL/GenBank/DDBJ databases">
        <title>Complete genome sequence of Streptomyces agglomeratus strain 6-3-2, a novel anti-MRSA actinomycete isolated from Wuli of Tebit, China.</title>
        <authorList>
            <person name="Chen X."/>
        </authorList>
    </citation>
    <scope>NUCLEOTIDE SEQUENCE [LARGE SCALE GENOMIC DNA]</scope>
    <source>
        <strain evidence="7 8">6-3-2</strain>
    </source>
</reference>
<protein>
    <submittedName>
        <fullName evidence="7">Clavaminate synthase</fullName>
    </submittedName>
</protein>
<gene>
    <name evidence="7" type="ORF">AS594_33065</name>
</gene>